<proteinExistence type="predicted"/>
<organism evidence="1 2">
    <name type="scientific">Lyngbya aestuarii BL J</name>
    <dbReference type="NCBI Taxonomy" id="1348334"/>
    <lineage>
        <taxon>Bacteria</taxon>
        <taxon>Bacillati</taxon>
        <taxon>Cyanobacteriota</taxon>
        <taxon>Cyanophyceae</taxon>
        <taxon>Oscillatoriophycideae</taxon>
        <taxon>Oscillatoriales</taxon>
        <taxon>Microcoleaceae</taxon>
        <taxon>Lyngbya</taxon>
    </lineage>
</organism>
<accession>U7QC08</accession>
<name>U7QC08_9CYAN</name>
<dbReference type="SUPFAM" id="SSF52540">
    <property type="entry name" value="P-loop containing nucleoside triphosphate hydrolases"/>
    <property type="match status" value="1"/>
</dbReference>
<keyword evidence="1" id="KW-0808">Transferase</keyword>
<evidence type="ECO:0000313" key="1">
    <source>
        <dbReference type="EMBL" id="ERT04742.1"/>
    </source>
</evidence>
<dbReference type="InterPro" id="IPR027417">
    <property type="entry name" value="P-loop_NTPase"/>
</dbReference>
<dbReference type="Gene3D" id="3.40.50.300">
    <property type="entry name" value="P-loop containing nucleotide triphosphate hydrolases"/>
    <property type="match status" value="1"/>
</dbReference>
<protein>
    <submittedName>
        <fullName evidence="1">Sulfotransferase domain protein</fullName>
    </submittedName>
</protein>
<dbReference type="EMBL" id="AUZM01000082">
    <property type="protein sequence ID" value="ERT04742.1"/>
    <property type="molecule type" value="Genomic_DNA"/>
</dbReference>
<dbReference type="GO" id="GO:0016740">
    <property type="term" value="F:transferase activity"/>
    <property type="evidence" value="ECO:0007669"/>
    <property type="project" value="UniProtKB-KW"/>
</dbReference>
<comment type="caution">
    <text evidence="1">The sequence shown here is derived from an EMBL/GenBank/DDBJ whole genome shotgun (WGS) entry which is preliminary data.</text>
</comment>
<dbReference type="Proteomes" id="UP000017127">
    <property type="component" value="Unassembled WGS sequence"/>
</dbReference>
<sequence>MDILTVIKVKINNIKNWIFVTGVPRSGTTFVGMNLSLPLEVDYIHEPFNPQCGLPEITQWYRYVRPSLDTEEMQKYHQLTQKIFSYDFTLKTNIPENDPWQRKIIKQVIGSRGPFYLRWAKMNPFHQAAVIKDPIGNLLSEYLYVNFQVKPVIIIKHPTSFVASIKRVNFQPSPAKLNDQPHLIEDYFADEPDFLTQEWSDPVLAAAAFWRVIYKVILEQASQYPDWMIITHEELSREPVSVFQKLYHHLNLSWSESVQNKIIKQTQGNRSAEAQKGRVQDFKRNSAKIFEMRRNSLSLEERLSIFEIVKDVALKVYTEDSFAI</sequence>
<keyword evidence="2" id="KW-1185">Reference proteome</keyword>
<evidence type="ECO:0000313" key="2">
    <source>
        <dbReference type="Proteomes" id="UP000017127"/>
    </source>
</evidence>
<gene>
    <name evidence="1" type="ORF">M595_5316</name>
</gene>
<dbReference type="AlphaFoldDB" id="U7QC08"/>
<reference evidence="1 2" key="1">
    <citation type="journal article" date="2013" name="Front. Microbiol.">
        <title>Comparative genomic analyses of the cyanobacterium, Lyngbya aestuarii BL J, a powerful hydrogen producer.</title>
        <authorList>
            <person name="Kothari A."/>
            <person name="Vaughn M."/>
            <person name="Garcia-Pichel F."/>
        </authorList>
    </citation>
    <scope>NUCLEOTIDE SEQUENCE [LARGE SCALE GENOMIC DNA]</scope>
    <source>
        <strain evidence="1 2">BL J</strain>
    </source>
</reference>